<keyword evidence="5 8" id="KW-0694">RNA-binding</keyword>
<dbReference type="SMART" id="SM00651">
    <property type="entry name" value="Sm"/>
    <property type="match status" value="1"/>
</dbReference>
<feature type="domain" description="Sm" evidence="10">
    <location>
        <begin position="24"/>
        <end position="85"/>
    </location>
</feature>
<evidence type="ECO:0000256" key="5">
    <source>
        <dbReference type="ARBA" id="ARBA00022884"/>
    </source>
</evidence>
<dbReference type="PANTHER" id="PTHR23338">
    <property type="entry name" value="SMALL NUCLEAR RIBONUCLEOPROTEIN SM"/>
    <property type="match status" value="1"/>
</dbReference>
<evidence type="ECO:0000256" key="3">
    <source>
        <dbReference type="ARBA" id="ARBA00022664"/>
    </source>
</evidence>
<dbReference type="Proteomes" id="UP001370490">
    <property type="component" value="Unassembled WGS sequence"/>
</dbReference>
<dbReference type="GO" id="GO:0005681">
    <property type="term" value="C:spliceosomal complex"/>
    <property type="evidence" value="ECO:0007669"/>
    <property type="project" value="UniProtKB-UniRule"/>
</dbReference>
<evidence type="ECO:0000256" key="2">
    <source>
        <dbReference type="ARBA" id="ARBA00006850"/>
    </source>
</evidence>
<feature type="chain" id="PRO_5042823462" description="U6 snRNA-associated Sm-like protein LSm4" evidence="9">
    <location>
        <begin position="22"/>
        <end position="85"/>
    </location>
</feature>
<evidence type="ECO:0000256" key="4">
    <source>
        <dbReference type="ARBA" id="ARBA00022728"/>
    </source>
</evidence>
<feature type="signal peptide" evidence="9">
    <location>
        <begin position="1"/>
        <end position="21"/>
    </location>
</feature>
<evidence type="ECO:0000256" key="9">
    <source>
        <dbReference type="SAM" id="SignalP"/>
    </source>
</evidence>
<evidence type="ECO:0000256" key="6">
    <source>
        <dbReference type="ARBA" id="ARBA00023187"/>
    </source>
</evidence>
<evidence type="ECO:0000256" key="7">
    <source>
        <dbReference type="ARBA" id="ARBA00023242"/>
    </source>
</evidence>
<dbReference type="Gene3D" id="2.30.30.100">
    <property type="match status" value="1"/>
</dbReference>
<name>A0AAN8VPU6_9MAGN</name>
<keyword evidence="12" id="KW-1185">Reference proteome</keyword>
<dbReference type="InterPro" id="IPR010920">
    <property type="entry name" value="LSM_dom_sf"/>
</dbReference>
<proteinExistence type="inferred from homology"/>
<dbReference type="Pfam" id="PF01423">
    <property type="entry name" value="LSM"/>
    <property type="match status" value="1"/>
</dbReference>
<dbReference type="GO" id="GO:0000398">
    <property type="term" value="P:mRNA splicing, via spliceosome"/>
    <property type="evidence" value="ECO:0007669"/>
    <property type="project" value="InterPro"/>
</dbReference>
<dbReference type="SUPFAM" id="SSF50182">
    <property type="entry name" value="Sm-like ribonucleoproteins"/>
    <property type="match status" value="1"/>
</dbReference>
<comment type="similarity">
    <text evidence="2 8">Belongs to the snRNP Sm proteins family.</text>
</comment>
<comment type="caution">
    <text evidence="11">The sequence shown here is derived from an EMBL/GenBank/DDBJ whole genome shotgun (WGS) entry which is preliminary data.</text>
</comment>
<keyword evidence="3 8" id="KW-0507">mRNA processing</keyword>
<dbReference type="CDD" id="cd01723">
    <property type="entry name" value="LSm4"/>
    <property type="match status" value="1"/>
</dbReference>
<evidence type="ECO:0000313" key="12">
    <source>
        <dbReference type="Proteomes" id="UP001370490"/>
    </source>
</evidence>
<evidence type="ECO:0000313" key="11">
    <source>
        <dbReference type="EMBL" id="KAK6933581.1"/>
    </source>
</evidence>
<dbReference type="InterPro" id="IPR034101">
    <property type="entry name" value="Lsm4"/>
</dbReference>
<dbReference type="EMBL" id="JBAMMX010000009">
    <property type="protein sequence ID" value="KAK6933581.1"/>
    <property type="molecule type" value="Genomic_DNA"/>
</dbReference>
<feature type="non-terminal residue" evidence="11">
    <location>
        <position position="1"/>
    </location>
</feature>
<comment type="subunit">
    <text evidence="8">LSm subunits form a heteromer with a doughnut shape.</text>
</comment>
<dbReference type="AlphaFoldDB" id="A0AAN8VPU6"/>
<keyword evidence="7 8" id="KW-0539">Nucleus</keyword>
<organism evidence="11 12">
    <name type="scientific">Dillenia turbinata</name>
    <dbReference type="NCBI Taxonomy" id="194707"/>
    <lineage>
        <taxon>Eukaryota</taxon>
        <taxon>Viridiplantae</taxon>
        <taxon>Streptophyta</taxon>
        <taxon>Embryophyta</taxon>
        <taxon>Tracheophyta</taxon>
        <taxon>Spermatophyta</taxon>
        <taxon>Magnoliopsida</taxon>
        <taxon>eudicotyledons</taxon>
        <taxon>Gunneridae</taxon>
        <taxon>Pentapetalae</taxon>
        <taxon>Dilleniales</taxon>
        <taxon>Dilleniaceae</taxon>
        <taxon>Dillenia</taxon>
    </lineage>
</organism>
<dbReference type="InterPro" id="IPR001163">
    <property type="entry name" value="Sm_dom_euk/arc"/>
</dbReference>
<dbReference type="GO" id="GO:0003723">
    <property type="term" value="F:RNA binding"/>
    <property type="evidence" value="ECO:0007669"/>
    <property type="project" value="UniProtKB-KW"/>
</dbReference>
<evidence type="ECO:0000256" key="8">
    <source>
        <dbReference type="RuleBase" id="RU365049"/>
    </source>
</evidence>
<evidence type="ECO:0000256" key="1">
    <source>
        <dbReference type="ARBA" id="ARBA00004123"/>
    </source>
</evidence>
<reference evidence="11 12" key="1">
    <citation type="submission" date="2023-12" db="EMBL/GenBank/DDBJ databases">
        <title>A high-quality genome assembly for Dillenia turbinata (Dilleniales).</title>
        <authorList>
            <person name="Chanderbali A."/>
        </authorList>
    </citation>
    <scope>NUCLEOTIDE SEQUENCE [LARGE SCALE GENOMIC DNA]</scope>
    <source>
        <strain evidence="11">LSX21</strain>
        <tissue evidence="11">Leaf</tissue>
    </source>
</reference>
<gene>
    <name evidence="8" type="primary">LSM4</name>
    <name evidence="11" type="ORF">RJ641_036475</name>
</gene>
<sequence>LTMGFCFWVSLQVAVCRFKHASLVFIEDCLRLVELKNGETYNVHLVNCDTRMNIHLREVIYVSNDGDRFWRMPECYICGNTIKYL</sequence>
<keyword evidence="6 8" id="KW-0508">mRNA splicing</keyword>
<keyword evidence="4 8" id="KW-0747">Spliceosome</keyword>
<keyword evidence="8" id="KW-0687">Ribonucleoprotein</keyword>
<evidence type="ECO:0000259" key="10">
    <source>
        <dbReference type="SMART" id="SM00651"/>
    </source>
</evidence>
<comment type="function">
    <text evidence="8">Binds specifically to the 3'-terminal U-tract of U6 snRNA.</text>
</comment>
<protein>
    <recommendedName>
        <fullName evidence="8">U6 snRNA-associated Sm-like protein LSm4</fullName>
    </recommendedName>
</protein>
<comment type="subcellular location">
    <subcellularLocation>
        <location evidence="1 8">Nucleus</location>
    </subcellularLocation>
</comment>
<accession>A0AAN8VPU6</accession>
<dbReference type="GO" id="GO:0000956">
    <property type="term" value="P:nuclear-transcribed mRNA catabolic process"/>
    <property type="evidence" value="ECO:0007669"/>
    <property type="project" value="UniProtKB-UniRule"/>
</dbReference>
<dbReference type="InterPro" id="IPR027141">
    <property type="entry name" value="LSm4/Sm_D1/D3"/>
</dbReference>
<keyword evidence="9" id="KW-0732">Signal</keyword>